<evidence type="ECO:0000313" key="2">
    <source>
        <dbReference type="Proteomes" id="UP000019426"/>
    </source>
</evidence>
<protein>
    <submittedName>
        <fullName evidence="1">Uncharacterized protein</fullName>
    </submittedName>
</protein>
<dbReference type="Proteomes" id="UP000019426">
    <property type="component" value="Chromosome M2/40_rep1"/>
</dbReference>
<sequence>MGDSLLNAYKNGELNYYGPNDYLNIGYIEGINPRLALNLQTNPRLALRLETNPSLALNKIYTEELTG</sequence>
<gene>
    <name evidence="1" type="ORF">CM240_1325</name>
</gene>
<accession>W6RXZ4</accession>
<dbReference type="RefSeq" id="WP_044037567.1">
    <property type="nucleotide sequence ID" value="NZ_HG917868.1"/>
</dbReference>
<organism evidence="1 2">
    <name type="scientific">Clostridium bornimense</name>
    <dbReference type="NCBI Taxonomy" id="1216932"/>
    <lineage>
        <taxon>Bacteria</taxon>
        <taxon>Bacillati</taxon>
        <taxon>Bacillota</taxon>
        <taxon>Clostridia</taxon>
        <taxon>Eubacteriales</taxon>
        <taxon>Clostridiaceae</taxon>
        <taxon>Clostridium</taxon>
    </lineage>
</organism>
<reference evidence="1 2" key="1">
    <citation type="submission" date="2013-11" db="EMBL/GenBank/DDBJ databases">
        <title>Complete genome sequence of Clostridum sp. M2/40.</title>
        <authorList>
            <person name="Wibberg D."/>
            <person name="Puehler A."/>
            <person name="Schlueter A."/>
        </authorList>
    </citation>
    <scope>NUCLEOTIDE SEQUENCE [LARGE SCALE GENOMIC DNA]</scope>
    <source>
        <strain evidence="2">M2/40</strain>
    </source>
</reference>
<proteinExistence type="predicted"/>
<dbReference type="PATRIC" id="fig|1216932.3.peg.1319"/>
<dbReference type="KEGG" id="clt:CM240_1325"/>
<evidence type="ECO:0000313" key="1">
    <source>
        <dbReference type="EMBL" id="CDM68484.1"/>
    </source>
</evidence>
<dbReference type="HOGENOM" id="CLU_2804805_0_0_9"/>
<keyword evidence="2" id="KW-1185">Reference proteome</keyword>
<dbReference type="AlphaFoldDB" id="W6RXZ4"/>
<dbReference type="EMBL" id="HG917868">
    <property type="protein sequence ID" value="CDM68484.1"/>
    <property type="molecule type" value="Genomic_DNA"/>
</dbReference>
<name>W6RXZ4_9CLOT</name>